<evidence type="ECO:0000313" key="2">
    <source>
        <dbReference type="Proteomes" id="UP000054715"/>
    </source>
</evidence>
<comment type="caution">
    <text evidence="1">The sequence shown here is derived from an EMBL/GenBank/DDBJ whole genome shotgun (WGS) entry which is preliminary data.</text>
</comment>
<evidence type="ECO:0000313" key="1">
    <source>
        <dbReference type="EMBL" id="KTD07744.1"/>
    </source>
</evidence>
<organism evidence="1 2">
    <name type="scientific">Legionella jamestowniensis</name>
    <dbReference type="NCBI Taxonomy" id="455"/>
    <lineage>
        <taxon>Bacteria</taxon>
        <taxon>Pseudomonadati</taxon>
        <taxon>Pseudomonadota</taxon>
        <taxon>Gammaproteobacteria</taxon>
        <taxon>Legionellales</taxon>
        <taxon>Legionellaceae</taxon>
        <taxon>Legionella</taxon>
    </lineage>
</organism>
<dbReference type="PATRIC" id="fig|455.5.peg.2043"/>
<gene>
    <name evidence="1" type="ORF">Ljam_1939</name>
</gene>
<name>A0A0W0UIP0_9GAMM</name>
<dbReference type="OrthoDB" id="9152014at2"/>
<reference evidence="1 2" key="1">
    <citation type="submission" date="2015-11" db="EMBL/GenBank/DDBJ databases">
        <title>Genomic analysis of 38 Legionella species identifies large and diverse effector repertoires.</title>
        <authorList>
            <person name="Burstein D."/>
            <person name="Amaro F."/>
            <person name="Zusman T."/>
            <person name="Lifshitz Z."/>
            <person name="Cohen O."/>
            <person name="Gilbert J.A."/>
            <person name="Pupko T."/>
            <person name="Shuman H.A."/>
            <person name="Segal G."/>
        </authorList>
    </citation>
    <scope>NUCLEOTIDE SEQUENCE [LARGE SCALE GENOMIC DNA]</scope>
    <source>
        <strain evidence="1 2">JA-26-G1-E2</strain>
    </source>
</reference>
<dbReference type="STRING" id="455.Ljam_1939"/>
<proteinExistence type="predicted"/>
<dbReference type="Proteomes" id="UP000054715">
    <property type="component" value="Unassembled WGS sequence"/>
</dbReference>
<dbReference type="EMBL" id="LNYG01000013">
    <property type="protein sequence ID" value="KTD07744.1"/>
    <property type="molecule type" value="Genomic_DNA"/>
</dbReference>
<accession>A0A0W0UIP0</accession>
<dbReference type="AlphaFoldDB" id="A0A0W0UIP0"/>
<sequence>MSNLALHLQLANHAKDYACSQIVHGCSQIENNELPVEYFEALNNAVLKQLRALINQTRTDPYNLLADDIYDYEKTILFSSKYSLGNCYELAFQAMDYFLTTNQVALTNLEVLSIDGEKGDHIFLVVGRDPNSNINDITSWGPEAVICDPWSKQVYPASDYQEKLKTFYRRYNKDGTKTNCIMDYDPTVHTLNVILNNHQLKSSLSKSALKENYASELNLIEWALNNHRSKLEARNEHLIKKYGQEDEKHKILEQKLMNVNNVLNMLHSLRAAIPDTKEESDFRKFHSVLRKNLHQIFENIQEIVNLAPEERKALSVYRHPHNIMSRIRTFANVSPPTEKTIKEANETLVKNLSDKKI</sequence>
<dbReference type="RefSeq" id="WP_058449836.1">
    <property type="nucleotide sequence ID" value="NZ_LNYG01000013.1"/>
</dbReference>
<protein>
    <submittedName>
        <fullName evidence="1">Uncharacterized protein</fullName>
    </submittedName>
</protein>